<evidence type="ECO:0000256" key="2">
    <source>
        <dbReference type="SAM" id="SignalP"/>
    </source>
</evidence>
<evidence type="ECO:0000313" key="3">
    <source>
        <dbReference type="EMBL" id="KAG7372506.1"/>
    </source>
</evidence>
<reference evidence="3" key="1">
    <citation type="journal article" date="2021" name="Sci. Rep.">
        <title>Diploid genomic architecture of Nitzschia inconspicua, an elite biomass production diatom.</title>
        <authorList>
            <person name="Oliver A."/>
            <person name="Podell S."/>
            <person name="Pinowska A."/>
            <person name="Traller J.C."/>
            <person name="Smith S.R."/>
            <person name="McClure R."/>
            <person name="Beliaev A."/>
            <person name="Bohutskyi P."/>
            <person name="Hill E.A."/>
            <person name="Rabines A."/>
            <person name="Zheng H."/>
            <person name="Allen L.Z."/>
            <person name="Kuo A."/>
            <person name="Grigoriev I.V."/>
            <person name="Allen A.E."/>
            <person name="Hazlebeck D."/>
            <person name="Allen E.E."/>
        </authorList>
    </citation>
    <scope>NUCLEOTIDE SEQUENCE</scope>
    <source>
        <strain evidence="3">Hildebrandi</strain>
    </source>
</reference>
<proteinExistence type="predicted"/>
<feature type="compositionally biased region" description="Basic and acidic residues" evidence="1">
    <location>
        <begin position="100"/>
        <end position="109"/>
    </location>
</feature>
<feature type="region of interest" description="Disordered" evidence="1">
    <location>
        <begin position="72"/>
        <end position="153"/>
    </location>
</feature>
<protein>
    <recommendedName>
        <fullName evidence="5">Secreted protein</fullName>
    </recommendedName>
</protein>
<evidence type="ECO:0000313" key="4">
    <source>
        <dbReference type="Proteomes" id="UP000693970"/>
    </source>
</evidence>
<keyword evidence="4" id="KW-1185">Reference proteome</keyword>
<dbReference type="EMBL" id="JAGRRH010000003">
    <property type="protein sequence ID" value="KAG7372506.1"/>
    <property type="molecule type" value="Genomic_DNA"/>
</dbReference>
<sequence>MILLFAFIRLATPAWLGRIASRTTCCPILGTAVVPMIIEKSLMHEHVCSSVEWIILGHFVVTGHVAGIQESHQSIPQKASDDLEADEGTGRFRCNPGKGIGKDTSDRHGRISKNGGRCKEVSTSHPRCHGNGNSIALSRSNGPMNHKNQSGRR</sequence>
<evidence type="ECO:0000256" key="1">
    <source>
        <dbReference type="SAM" id="MobiDB-lite"/>
    </source>
</evidence>
<feature type="compositionally biased region" description="Polar residues" evidence="1">
    <location>
        <begin position="123"/>
        <end position="153"/>
    </location>
</feature>
<dbReference type="Proteomes" id="UP000693970">
    <property type="component" value="Unassembled WGS sequence"/>
</dbReference>
<feature type="chain" id="PRO_5039923292" description="Secreted protein" evidence="2">
    <location>
        <begin position="17"/>
        <end position="153"/>
    </location>
</feature>
<keyword evidence="2" id="KW-0732">Signal</keyword>
<name>A0A9K3Q6J6_9STRA</name>
<dbReference type="AlphaFoldDB" id="A0A9K3Q6J6"/>
<organism evidence="3 4">
    <name type="scientific">Nitzschia inconspicua</name>
    <dbReference type="NCBI Taxonomy" id="303405"/>
    <lineage>
        <taxon>Eukaryota</taxon>
        <taxon>Sar</taxon>
        <taxon>Stramenopiles</taxon>
        <taxon>Ochrophyta</taxon>
        <taxon>Bacillariophyta</taxon>
        <taxon>Bacillariophyceae</taxon>
        <taxon>Bacillariophycidae</taxon>
        <taxon>Bacillariales</taxon>
        <taxon>Bacillariaceae</taxon>
        <taxon>Nitzschia</taxon>
    </lineage>
</organism>
<evidence type="ECO:0008006" key="5">
    <source>
        <dbReference type="Google" id="ProtNLM"/>
    </source>
</evidence>
<accession>A0A9K3Q6J6</accession>
<gene>
    <name evidence="3" type="ORF">IV203_018649</name>
</gene>
<feature type="signal peptide" evidence="2">
    <location>
        <begin position="1"/>
        <end position="16"/>
    </location>
</feature>
<reference evidence="3" key="2">
    <citation type="submission" date="2021-04" db="EMBL/GenBank/DDBJ databases">
        <authorList>
            <person name="Podell S."/>
        </authorList>
    </citation>
    <scope>NUCLEOTIDE SEQUENCE</scope>
    <source>
        <strain evidence="3">Hildebrandi</strain>
    </source>
</reference>
<comment type="caution">
    <text evidence="3">The sequence shown here is derived from an EMBL/GenBank/DDBJ whole genome shotgun (WGS) entry which is preliminary data.</text>
</comment>